<accession>A0A8K0P5K7</accession>
<reference evidence="2" key="1">
    <citation type="submission" date="2013-04" db="EMBL/GenBank/DDBJ databases">
        <authorList>
            <person name="Qu J."/>
            <person name="Murali S.C."/>
            <person name="Bandaranaike D."/>
            <person name="Bellair M."/>
            <person name="Blankenburg K."/>
            <person name="Chao H."/>
            <person name="Dinh H."/>
            <person name="Doddapaneni H."/>
            <person name="Downs B."/>
            <person name="Dugan-Rocha S."/>
            <person name="Elkadiri S."/>
            <person name="Gnanaolivu R.D."/>
            <person name="Hernandez B."/>
            <person name="Javaid M."/>
            <person name="Jayaseelan J.C."/>
            <person name="Lee S."/>
            <person name="Li M."/>
            <person name="Ming W."/>
            <person name="Munidasa M."/>
            <person name="Muniz J."/>
            <person name="Nguyen L."/>
            <person name="Ongeri F."/>
            <person name="Osuji N."/>
            <person name="Pu L.-L."/>
            <person name="Puazo M."/>
            <person name="Qu C."/>
            <person name="Quiroz J."/>
            <person name="Raj R."/>
            <person name="Weissenberger G."/>
            <person name="Xin Y."/>
            <person name="Zou X."/>
            <person name="Han Y."/>
            <person name="Richards S."/>
            <person name="Worley K."/>
            <person name="Muzny D."/>
            <person name="Gibbs R."/>
        </authorList>
    </citation>
    <scope>NUCLEOTIDE SEQUENCE</scope>
    <source>
        <strain evidence="2">Sampled in the wild</strain>
    </source>
</reference>
<name>A0A8K0P5K7_LADFU</name>
<comment type="caution">
    <text evidence="2">The sequence shown here is derived from an EMBL/GenBank/DDBJ whole genome shotgun (WGS) entry which is preliminary data.</text>
</comment>
<proteinExistence type="predicted"/>
<evidence type="ECO:0000256" key="1">
    <source>
        <dbReference type="SAM" id="MobiDB-lite"/>
    </source>
</evidence>
<keyword evidence="3" id="KW-1185">Reference proteome</keyword>
<gene>
    <name evidence="2" type="ORF">J437_LFUL012544</name>
</gene>
<dbReference type="EMBL" id="KZ308688">
    <property type="protein sequence ID" value="KAG8233118.1"/>
    <property type="molecule type" value="Genomic_DNA"/>
</dbReference>
<organism evidence="2 3">
    <name type="scientific">Ladona fulva</name>
    <name type="common">Scarce chaser dragonfly</name>
    <name type="synonym">Libellula fulva</name>
    <dbReference type="NCBI Taxonomy" id="123851"/>
    <lineage>
        <taxon>Eukaryota</taxon>
        <taxon>Metazoa</taxon>
        <taxon>Ecdysozoa</taxon>
        <taxon>Arthropoda</taxon>
        <taxon>Hexapoda</taxon>
        <taxon>Insecta</taxon>
        <taxon>Pterygota</taxon>
        <taxon>Palaeoptera</taxon>
        <taxon>Odonata</taxon>
        <taxon>Epiprocta</taxon>
        <taxon>Anisoptera</taxon>
        <taxon>Libelluloidea</taxon>
        <taxon>Libellulidae</taxon>
        <taxon>Ladona</taxon>
    </lineage>
</organism>
<dbReference type="OrthoDB" id="2421129at2759"/>
<evidence type="ECO:0000313" key="3">
    <source>
        <dbReference type="Proteomes" id="UP000792457"/>
    </source>
</evidence>
<reference evidence="2" key="2">
    <citation type="submission" date="2017-10" db="EMBL/GenBank/DDBJ databases">
        <title>Ladona fulva Genome sequencing and assembly.</title>
        <authorList>
            <person name="Murali S."/>
            <person name="Richards S."/>
            <person name="Bandaranaike D."/>
            <person name="Bellair M."/>
            <person name="Blankenburg K."/>
            <person name="Chao H."/>
            <person name="Dinh H."/>
            <person name="Doddapaneni H."/>
            <person name="Dugan-Rocha S."/>
            <person name="Elkadiri S."/>
            <person name="Gnanaolivu R."/>
            <person name="Hernandez B."/>
            <person name="Skinner E."/>
            <person name="Javaid M."/>
            <person name="Lee S."/>
            <person name="Li M."/>
            <person name="Ming W."/>
            <person name="Munidasa M."/>
            <person name="Muniz J."/>
            <person name="Nguyen L."/>
            <person name="Hughes D."/>
            <person name="Osuji N."/>
            <person name="Pu L.-L."/>
            <person name="Puazo M."/>
            <person name="Qu C."/>
            <person name="Quiroz J."/>
            <person name="Raj R."/>
            <person name="Weissenberger G."/>
            <person name="Xin Y."/>
            <person name="Zou X."/>
            <person name="Han Y."/>
            <person name="Worley K."/>
            <person name="Muzny D."/>
            <person name="Gibbs R."/>
        </authorList>
    </citation>
    <scope>NUCLEOTIDE SEQUENCE</scope>
    <source>
        <strain evidence="2">Sampled in the wild</strain>
    </source>
</reference>
<sequence length="313" mass="33405">MERLLAVTATYTILNTLVTCNAFRILIPVSVGSKLNYSCVTVNYGDLLLQALLEYWWRPVSGEEEADGVPMGNMRGDMSQQCQVSGGGQVKTRGGNRYFSVPWHTPVMFSEVGGRTQYRLLVRDAGGEAENVLLNEMVPSWVADAVFERSMPRFLKVPFHLHPHSTSTSSSSSSTSSSSSNNPSLVPGANTGVGGTGSTSVVSSAASSALKSLKRDRLIANDFIQVRKVAEHVYEKVLSCGGNSAGTGATPGTDGMGTGSPGSERPPVATQNGSNPSEGEGPETVSLAEEKVELLCNDQVFFHFFYYFKGAIS</sequence>
<dbReference type="Pfam" id="PF11816">
    <property type="entry name" value="DUF3337"/>
    <property type="match status" value="1"/>
</dbReference>
<dbReference type="AlphaFoldDB" id="A0A8K0P5K7"/>
<protein>
    <submittedName>
        <fullName evidence="2">Uncharacterized protein</fullName>
    </submittedName>
</protein>
<feature type="compositionally biased region" description="Low complexity" evidence="1">
    <location>
        <begin position="165"/>
        <end position="180"/>
    </location>
</feature>
<evidence type="ECO:0000313" key="2">
    <source>
        <dbReference type="EMBL" id="KAG8233118.1"/>
    </source>
</evidence>
<feature type="region of interest" description="Disordered" evidence="1">
    <location>
        <begin position="241"/>
        <end position="285"/>
    </location>
</feature>
<feature type="region of interest" description="Disordered" evidence="1">
    <location>
        <begin position="163"/>
        <end position="201"/>
    </location>
</feature>
<dbReference type="Proteomes" id="UP000792457">
    <property type="component" value="Unassembled WGS sequence"/>
</dbReference>
<dbReference type="InterPro" id="IPR021772">
    <property type="entry name" value="WDR48/Bun107"/>
</dbReference>